<evidence type="ECO:0000313" key="3">
    <source>
        <dbReference type="Proteomes" id="UP000580654"/>
    </source>
</evidence>
<dbReference type="Pfam" id="PF13439">
    <property type="entry name" value="Glyco_transf_4"/>
    <property type="match status" value="1"/>
</dbReference>
<comment type="caution">
    <text evidence="2">The sequence shown here is derived from an EMBL/GenBank/DDBJ whole genome shotgun (WGS) entry which is preliminary data.</text>
</comment>
<keyword evidence="3" id="KW-1185">Reference proteome</keyword>
<dbReference type="InterPro" id="IPR028098">
    <property type="entry name" value="Glyco_trans_4-like_N"/>
</dbReference>
<dbReference type="CDD" id="cd03814">
    <property type="entry name" value="GT4-like"/>
    <property type="match status" value="1"/>
</dbReference>
<protein>
    <submittedName>
        <fullName evidence="2">Glycosyltransferase involved in cell wall biosynthesis</fullName>
    </submittedName>
</protein>
<organism evidence="2 3">
    <name type="scientific">Muricoccus pecuniae</name>
    <dbReference type="NCBI Taxonomy" id="693023"/>
    <lineage>
        <taxon>Bacteria</taxon>
        <taxon>Pseudomonadati</taxon>
        <taxon>Pseudomonadota</taxon>
        <taxon>Alphaproteobacteria</taxon>
        <taxon>Acetobacterales</taxon>
        <taxon>Roseomonadaceae</taxon>
        <taxon>Muricoccus</taxon>
    </lineage>
</organism>
<name>A0A840YKV3_9PROT</name>
<evidence type="ECO:0000313" key="2">
    <source>
        <dbReference type="EMBL" id="MBB5695173.1"/>
    </source>
</evidence>
<dbReference type="Proteomes" id="UP000580654">
    <property type="component" value="Unassembled WGS sequence"/>
</dbReference>
<keyword evidence="2" id="KW-0808">Transferase</keyword>
<dbReference type="PANTHER" id="PTHR45947">
    <property type="entry name" value="SULFOQUINOVOSYL TRANSFERASE SQD2"/>
    <property type="match status" value="1"/>
</dbReference>
<dbReference type="PANTHER" id="PTHR45947:SF3">
    <property type="entry name" value="SULFOQUINOVOSYL TRANSFERASE SQD2"/>
    <property type="match status" value="1"/>
</dbReference>
<evidence type="ECO:0000259" key="1">
    <source>
        <dbReference type="Pfam" id="PF13439"/>
    </source>
</evidence>
<dbReference type="Gene3D" id="3.40.50.2000">
    <property type="entry name" value="Glycogen Phosphorylase B"/>
    <property type="match status" value="2"/>
</dbReference>
<dbReference type="InterPro" id="IPR050194">
    <property type="entry name" value="Glycosyltransferase_grp1"/>
</dbReference>
<proteinExistence type="predicted"/>
<feature type="domain" description="Glycosyltransferase subfamily 4-like N-terminal" evidence="1">
    <location>
        <begin position="14"/>
        <end position="166"/>
    </location>
</feature>
<gene>
    <name evidence="2" type="ORF">FHS87_003228</name>
</gene>
<dbReference type="Pfam" id="PF13692">
    <property type="entry name" value="Glyco_trans_1_4"/>
    <property type="match status" value="1"/>
</dbReference>
<dbReference type="GO" id="GO:0016757">
    <property type="term" value="F:glycosyltransferase activity"/>
    <property type="evidence" value="ECO:0007669"/>
    <property type="project" value="UniProtKB-ARBA"/>
</dbReference>
<accession>A0A840YKV3</accession>
<dbReference type="SUPFAM" id="SSF53756">
    <property type="entry name" value="UDP-Glycosyltransferase/glycogen phosphorylase"/>
    <property type="match status" value="1"/>
</dbReference>
<reference evidence="2 3" key="1">
    <citation type="submission" date="2020-08" db="EMBL/GenBank/DDBJ databases">
        <title>Genomic Encyclopedia of Type Strains, Phase IV (KMG-IV): sequencing the most valuable type-strain genomes for metagenomic binning, comparative biology and taxonomic classification.</title>
        <authorList>
            <person name="Goeker M."/>
        </authorList>
    </citation>
    <scope>NUCLEOTIDE SEQUENCE [LARGE SCALE GENOMIC DNA]</scope>
    <source>
        <strain evidence="2 3">DSM 25622</strain>
    </source>
</reference>
<sequence>MRILVVSDAWHPQVNGVVRTMEQVTSHLRAGGDEVRVIGPADFRSAPMPGYPEIRLAIAPGRRLRALVEGFAPEAVHIATEGPLGWAMRGLCLRWGWPFTTSFHTRFPDYLHARTGVPESWSWAVMRRFHAPSAAVLAATGSLQRELEGRGFRRVRRWSRGVDLDRFRPGLPDVFEGLPRPVFLCAGRVAVEKGIDAFLSLDLPGTKVVVGEGPQRAALERRFPDAVFTGYRENGLLAASYASADVFVFPSRTDTFGLVLLEAMACGTPVAAFPVSGPLDVVGEAPVGALDTDLRAACLRALEAGGAACRAHAEGFSWAACAARFREALVPLQGFEESDDGEARWTA</sequence>
<dbReference type="EMBL" id="JACIJD010000015">
    <property type="protein sequence ID" value="MBB5695173.1"/>
    <property type="molecule type" value="Genomic_DNA"/>
</dbReference>
<dbReference type="RefSeq" id="WP_184520386.1">
    <property type="nucleotide sequence ID" value="NZ_JACIJD010000015.1"/>
</dbReference>
<dbReference type="AlphaFoldDB" id="A0A840YKV3"/>